<dbReference type="PANTHER" id="PTHR10587:SF125">
    <property type="entry name" value="POLYSACCHARIDE DEACETYLASE YHEN-RELATED"/>
    <property type="match status" value="1"/>
</dbReference>
<evidence type="ECO:0000313" key="3">
    <source>
        <dbReference type="Proteomes" id="UP001597511"/>
    </source>
</evidence>
<evidence type="ECO:0000259" key="1">
    <source>
        <dbReference type="Pfam" id="PF01522"/>
    </source>
</evidence>
<evidence type="ECO:0000313" key="2">
    <source>
        <dbReference type="EMBL" id="MFD2920470.1"/>
    </source>
</evidence>
<dbReference type="InterPro" id="IPR050248">
    <property type="entry name" value="Polysacc_deacetylase_ArnD"/>
</dbReference>
<reference evidence="3" key="1">
    <citation type="journal article" date="2019" name="Int. J. Syst. Evol. Microbiol.">
        <title>The Global Catalogue of Microorganisms (GCM) 10K type strain sequencing project: providing services to taxonomists for standard genome sequencing and annotation.</title>
        <authorList>
            <consortium name="The Broad Institute Genomics Platform"/>
            <consortium name="The Broad Institute Genome Sequencing Center for Infectious Disease"/>
            <person name="Wu L."/>
            <person name="Ma J."/>
        </authorList>
    </citation>
    <scope>NUCLEOTIDE SEQUENCE [LARGE SCALE GENOMIC DNA]</scope>
    <source>
        <strain evidence="3">KCTC 23299</strain>
    </source>
</reference>
<dbReference type="EMBL" id="JBHUOZ010000003">
    <property type="protein sequence ID" value="MFD2920470.1"/>
    <property type="molecule type" value="Genomic_DNA"/>
</dbReference>
<sequence>MKGLLLFLLLGATALLGFFLIQPAPKATPAVSPKEKDTTQAVPVKYIYLTFDDGPLNGSENIDSVILAERLKISVFIVGEHAEKLENYYTMYEQNPFIEAYNHSYTHANNKYALFYRDPANVLKDIQKNEALLHLKYKIVRLPGRNMWRVGTRKRDDGVSGAAAADLLAQNGYTLYGWDLEWQHNAKDGTPLQTVDEMEKEISSRLEGGTGMFTKDHIVILIHDEMFQKKWEESELKQLIDRLRQRDNYIFEHVRFYPKS</sequence>
<dbReference type="Gene3D" id="3.20.20.370">
    <property type="entry name" value="Glycoside hydrolase/deacetylase"/>
    <property type="match status" value="1"/>
</dbReference>
<keyword evidence="3" id="KW-1185">Reference proteome</keyword>
<dbReference type="Proteomes" id="UP001597511">
    <property type="component" value="Unassembled WGS sequence"/>
</dbReference>
<gene>
    <name evidence="2" type="ORF">ACFS6H_12155</name>
</gene>
<dbReference type="PANTHER" id="PTHR10587">
    <property type="entry name" value="GLYCOSYL TRANSFERASE-RELATED"/>
    <property type="match status" value="1"/>
</dbReference>
<comment type="caution">
    <text evidence="2">The sequence shown here is derived from an EMBL/GenBank/DDBJ whole genome shotgun (WGS) entry which is preliminary data.</text>
</comment>
<protein>
    <submittedName>
        <fullName evidence="2">Polysaccharide deacetylase family protein</fullName>
    </submittedName>
</protein>
<dbReference type="RefSeq" id="WP_386098880.1">
    <property type="nucleotide sequence ID" value="NZ_JBHUOZ010000003.1"/>
</dbReference>
<feature type="domain" description="NodB homology" evidence="1">
    <location>
        <begin position="42"/>
        <end position="134"/>
    </location>
</feature>
<proteinExistence type="predicted"/>
<dbReference type="SUPFAM" id="SSF88713">
    <property type="entry name" value="Glycoside hydrolase/deacetylase"/>
    <property type="match status" value="1"/>
</dbReference>
<dbReference type="InterPro" id="IPR002509">
    <property type="entry name" value="NODB_dom"/>
</dbReference>
<dbReference type="Pfam" id="PF01522">
    <property type="entry name" value="Polysacc_deac_1"/>
    <property type="match status" value="1"/>
</dbReference>
<dbReference type="InterPro" id="IPR011330">
    <property type="entry name" value="Glyco_hydro/deAcase_b/a-brl"/>
</dbReference>
<name>A0ABW6A7N3_9BACT</name>
<accession>A0ABW6A7N3</accession>
<organism evidence="2 3">
    <name type="scientific">Terrimonas rubra</name>
    <dbReference type="NCBI Taxonomy" id="1035890"/>
    <lineage>
        <taxon>Bacteria</taxon>
        <taxon>Pseudomonadati</taxon>
        <taxon>Bacteroidota</taxon>
        <taxon>Chitinophagia</taxon>
        <taxon>Chitinophagales</taxon>
        <taxon>Chitinophagaceae</taxon>
        <taxon>Terrimonas</taxon>
    </lineage>
</organism>